<name>A0A5C6TA61_FUSOC</name>
<feature type="region of interest" description="Disordered" evidence="1">
    <location>
        <begin position="1"/>
        <end position="49"/>
    </location>
</feature>
<proteinExistence type="predicted"/>
<sequence length="49" mass="5264">MARMGDMTEEEPEKPVALPDPPKDVPKKSAKETESKAEGKKKVAQPAAS</sequence>
<evidence type="ECO:0000313" key="2">
    <source>
        <dbReference type="EMBL" id="TXC07885.1"/>
    </source>
</evidence>
<dbReference type="Proteomes" id="UP000321331">
    <property type="component" value="Unassembled WGS sequence"/>
</dbReference>
<gene>
    <name evidence="2" type="ORF">FocTR4_00003005</name>
</gene>
<dbReference type="EMBL" id="VMNF01000005">
    <property type="protein sequence ID" value="TXC07885.1"/>
    <property type="molecule type" value="Genomic_DNA"/>
</dbReference>
<protein>
    <submittedName>
        <fullName evidence="2">Uncharacterized protein</fullName>
    </submittedName>
</protein>
<accession>A0A5C6TA61</accession>
<reference evidence="2 3" key="1">
    <citation type="submission" date="2019-07" db="EMBL/GenBank/DDBJ databases">
        <title>The First High-Quality Draft Genome Sequence of the Causal Agent of the Current Panama Disease Epidemic.</title>
        <authorList>
            <person name="Warmington R.J."/>
            <person name="Kay W."/>
            <person name="Jeffries A."/>
            <person name="Bebber D."/>
            <person name="Moore K."/>
            <person name="Studholme D.J."/>
        </authorList>
    </citation>
    <scope>NUCLEOTIDE SEQUENCE [LARGE SCALE GENOMIC DNA]</scope>
    <source>
        <strain evidence="2 3">TR4</strain>
    </source>
</reference>
<evidence type="ECO:0000313" key="3">
    <source>
        <dbReference type="Proteomes" id="UP000321331"/>
    </source>
</evidence>
<feature type="compositionally biased region" description="Basic and acidic residues" evidence="1">
    <location>
        <begin position="21"/>
        <end position="41"/>
    </location>
</feature>
<organism evidence="2 3">
    <name type="scientific">Fusarium oxysporum f. sp. cubense</name>
    <dbReference type="NCBI Taxonomy" id="61366"/>
    <lineage>
        <taxon>Eukaryota</taxon>
        <taxon>Fungi</taxon>
        <taxon>Dikarya</taxon>
        <taxon>Ascomycota</taxon>
        <taxon>Pezizomycotina</taxon>
        <taxon>Sordariomycetes</taxon>
        <taxon>Hypocreomycetidae</taxon>
        <taxon>Hypocreales</taxon>
        <taxon>Nectriaceae</taxon>
        <taxon>Fusarium</taxon>
        <taxon>Fusarium oxysporum species complex</taxon>
    </lineage>
</organism>
<evidence type="ECO:0000256" key="1">
    <source>
        <dbReference type="SAM" id="MobiDB-lite"/>
    </source>
</evidence>
<comment type="caution">
    <text evidence="2">The sequence shown here is derived from an EMBL/GenBank/DDBJ whole genome shotgun (WGS) entry which is preliminary data.</text>
</comment>
<dbReference type="AlphaFoldDB" id="A0A5C6TA61"/>